<dbReference type="Proteomes" id="UP001610446">
    <property type="component" value="Unassembled WGS sequence"/>
</dbReference>
<feature type="chain" id="PRO_5047287681" description="Late sexual development protein" evidence="1">
    <location>
        <begin position="20"/>
        <end position="361"/>
    </location>
</feature>
<evidence type="ECO:0000313" key="3">
    <source>
        <dbReference type="Proteomes" id="UP001610446"/>
    </source>
</evidence>
<reference evidence="2 3" key="1">
    <citation type="submission" date="2024-07" db="EMBL/GenBank/DDBJ databases">
        <title>Section-level genome sequencing and comparative genomics of Aspergillus sections Usti and Cavernicolus.</title>
        <authorList>
            <consortium name="Lawrence Berkeley National Laboratory"/>
            <person name="Nybo J.L."/>
            <person name="Vesth T.C."/>
            <person name="Theobald S."/>
            <person name="Frisvad J.C."/>
            <person name="Larsen T.O."/>
            <person name="Kjaerboelling I."/>
            <person name="Rothschild-Mancinelli K."/>
            <person name="Lyhne E.K."/>
            <person name="Kogle M.E."/>
            <person name="Barry K."/>
            <person name="Clum A."/>
            <person name="Na H."/>
            <person name="Ledsgaard L."/>
            <person name="Lin J."/>
            <person name="Lipzen A."/>
            <person name="Kuo A."/>
            <person name="Riley R."/>
            <person name="Mondo S."/>
            <person name="Labutti K."/>
            <person name="Haridas S."/>
            <person name="Pangalinan J."/>
            <person name="Salamov A.A."/>
            <person name="Simmons B.A."/>
            <person name="Magnuson J.K."/>
            <person name="Chen J."/>
            <person name="Drula E."/>
            <person name="Henrissat B."/>
            <person name="Wiebenga A."/>
            <person name="Lubbers R.J."/>
            <person name="Gomes A.C."/>
            <person name="Makela M.R."/>
            <person name="Stajich J."/>
            <person name="Grigoriev I.V."/>
            <person name="Mortensen U.H."/>
            <person name="De Vries R.P."/>
            <person name="Baker S.E."/>
            <person name="Andersen M.R."/>
        </authorList>
    </citation>
    <scope>NUCLEOTIDE SEQUENCE [LARGE SCALE GENOMIC DNA]</scope>
    <source>
        <strain evidence="2 3">CBS 123904</strain>
    </source>
</reference>
<comment type="caution">
    <text evidence="2">The sequence shown here is derived from an EMBL/GenBank/DDBJ whole genome shotgun (WGS) entry which is preliminary data.</text>
</comment>
<evidence type="ECO:0000313" key="2">
    <source>
        <dbReference type="EMBL" id="KAL2840782.1"/>
    </source>
</evidence>
<evidence type="ECO:0000256" key="1">
    <source>
        <dbReference type="SAM" id="SignalP"/>
    </source>
</evidence>
<keyword evidence="3" id="KW-1185">Reference proteome</keyword>
<name>A0ABR4JLY6_9EURO</name>
<feature type="signal peptide" evidence="1">
    <location>
        <begin position="1"/>
        <end position="19"/>
    </location>
</feature>
<keyword evidence="1" id="KW-0732">Signal</keyword>
<accession>A0ABR4JLY6</accession>
<sequence>MHFSPSLIALLSVVPFSLTAPTVRTDEAEAAPYPLPLPDGLPSLNPEQLQQIEKQAHGTLPGLPLPTNISAVGATNLQLIAFNQFIEVAFYTELLYNVTNTVKGYEFPNEVEKEFALRSLETILAQEKVHTLTANEALRHFGRPTIKPCVYSFPVTTLQDAIVLAATFTSHLIGTLQDITERFAANNDNAMTGLIAATIANKGAQSGWFRVFLDKYPSEVPTLTASDVNFGFTYAQSFVVPGSCPNINEIKLKTFSPLDIVTRPEPRTHKIKISWTHVHDDKKEELLWLAYVNQLNVPNVVPLQIVSCDGRKSVAVAIFPYEEFLLNGLTIAAVVNRQGPFANAVSVAQSAVYGPGLIVVE</sequence>
<organism evidence="2 3">
    <name type="scientific">Aspergillus pseudoustus</name>
    <dbReference type="NCBI Taxonomy" id="1810923"/>
    <lineage>
        <taxon>Eukaryota</taxon>
        <taxon>Fungi</taxon>
        <taxon>Dikarya</taxon>
        <taxon>Ascomycota</taxon>
        <taxon>Pezizomycotina</taxon>
        <taxon>Eurotiomycetes</taxon>
        <taxon>Eurotiomycetidae</taxon>
        <taxon>Eurotiales</taxon>
        <taxon>Aspergillaceae</taxon>
        <taxon>Aspergillus</taxon>
        <taxon>Aspergillus subgen. Nidulantes</taxon>
    </lineage>
</organism>
<protein>
    <recommendedName>
        <fullName evidence="4">Late sexual development protein</fullName>
    </recommendedName>
</protein>
<evidence type="ECO:0008006" key="4">
    <source>
        <dbReference type="Google" id="ProtNLM"/>
    </source>
</evidence>
<dbReference type="EMBL" id="JBFXLU010000117">
    <property type="protein sequence ID" value="KAL2840782.1"/>
    <property type="molecule type" value="Genomic_DNA"/>
</dbReference>
<proteinExistence type="predicted"/>
<gene>
    <name evidence="2" type="ORF">BJY01DRAFT_257263</name>
</gene>